<protein>
    <submittedName>
        <fullName evidence="3">2-deoxycytidine 5-triphosphate deaminase</fullName>
        <ecNumber evidence="3">3.5.4.13</ecNumber>
    </submittedName>
</protein>
<dbReference type="STRING" id="1185766.SAMN05216224_10786"/>
<reference evidence="3 4" key="1">
    <citation type="submission" date="2014-03" db="EMBL/GenBank/DDBJ databases">
        <title>The draft genome sequence of Thioclava dalianensis DLFJ1-1.</title>
        <authorList>
            <person name="Lai Q."/>
            <person name="Shao Z."/>
        </authorList>
    </citation>
    <scope>NUCLEOTIDE SEQUENCE [LARGE SCALE GENOMIC DNA]</scope>
    <source>
        <strain evidence="3 4">DLFJ1-1</strain>
    </source>
</reference>
<feature type="domain" description="2'-deoxycytidine 5'-triphosphate deaminase N-terminal" evidence="1">
    <location>
        <begin position="3"/>
        <end position="166"/>
    </location>
</feature>
<comment type="caution">
    <text evidence="3">The sequence shown here is derived from an EMBL/GenBank/DDBJ whole genome shotgun (WGS) entry which is preliminary data.</text>
</comment>
<accession>A0A074TC53</accession>
<dbReference type="InterPro" id="IPR036157">
    <property type="entry name" value="dUTPase-like_sf"/>
</dbReference>
<dbReference type="Gene3D" id="2.70.40.10">
    <property type="match status" value="2"/>
</dbReference>
<dbReference type="GO" id="GO:0008829">
    <property type="term" value="F:dCTP deaminase activity"/>
    <property type="evidence" value="ECO:0007669"/>
    <property type="project" value="UniProtKB-EC"/>
</dbReference>
<evidence type="ECO:0000259" key="2">
    <source>
        <dbReference type="Pfam" id="PF22569"/>
    </source>
</evidence>
<dbReference type="Pfam" id="PF22569">
    <property type="entry name" value="DCD_C"/>
    <property type="match status" value="1"/>
</dbReference>
<dbReference type="GO" id="GO:0009394">
    <property type="term" value="P:2'-deoxyribonucleotide metabolic process"/>
    <property type="evidence" value="ECO:0007669"/>
    <property type="project" value="InterPro"/>
</dbReference>
<dbReference type="eggNOG" id="COG0717">
    <property type="taxonomic scope" value="Bacteria"/>
</dbReference>
<dbReference type="Pfam" id="PF06559">
    <property type="entry name" value="DCD_N"/>
    <property type="match status" value="1"/>
</dbReference>
<feature type="domain" description="2'-deoxycytidine 5'-triphosphate deaminase C-terminal" evidence="2">
    <location>
        <begin position="171"/>
        <end position="357"/>
    </location>
</feature>
<dbReference type="Proteomes" id="UP000027725">
    <property type="component" value="Unassembled WGS sequence"/>
</dbReference>
<dbReference type="NCBIfam" id="NF005734">
    <property type="entry name" value="PRK07559.1"/>
    <property type="match status" value="1"/>
</dbReference>
<dbReference type="SUPFAM" id="SSF51283">
    <property type="entry name" value="dUTPase-like"/>
    <property type="match status" value="2"/>
</dbReference>
<dbReference type="InterPro" id="IPR053811">
    <property type="entry name" value="DCD_C"/>
</dbReference>
<dbReference type="EC" id="3.5.4.13" evidence="3"/>
<keyword evidence="4" id="KW-1185">Reference proteome</keyword>
<evidence type="ECO:0000313" key="4">
    <source>
        <dbReference type="Proteomes" id="UP000027725"/>
    </source>
</evidence>
<name>A0A074TC53_9RHOB</name>
<sequence>MTIGVLSDSLLRAMIERGEIAADPAITPAQIQPASIDLRLGRIAYRVRASFLAGKGKRVSERLREFEMHRMVLNEDGAVLEKGCVYLVPLMESLALPDGITAVANAKSSTGRLDLLTRLITDEGVEFDRIPEGYHGPLYAEICPRSFSVLVRPGMRLNQIRFRAGQATLTDAELKILHQQEPLVDGPAVIDHGLGFSVDLRPSEGDLVGYRAKPHTGVIDLDRIGYYPVGEFWEEVRTRDGRIILDPGAFYILVSREAVTIPPDHAAEMAPYLAMVGEFRVHYAGFFDPGFGHGASGGSGSRGVLEVRCHEAPFALEHGQVVGRLVYERMAQEPGQLYGKDIASNYQGQGLKLAKHFQSV</sequence>
<dbReference type="PANTHER" id="PTHR42680:SF3">
    <property type="entry name" value="DCTP DEAMINASE"/>
    <property type="match status" value="1"/>
</dbReference>
<dbReference type="OrthoDB" id="9807211at2"/>
<dbReference type="EMBL" id="JHEH01000015">
    <property type="protein sequence ID" value="KEP69361.1"/>
    <property type="molecule type" value="Genomic_DNA"/>
</dbReference>
<dbReference type="AlphaFoldDB" id="A0A074TC53"/>
<gene>
    <name evidence="3" type="ORF">DL1_04735</name>
</gene>
<dbReference type="InterPro" id="IPR010550">
    <property type="entry name" value="DCD_N"/>
</dbReference>
<dbReference type="PANTHER" id="PTHR42680">
    <property type="entry name" value="DCTP DEAMINASE"/>
    <property type="match status" value="1"/>
</dbReference>
<evidence type="ECO:0000313" key="3">
    <source>
        <dbReference type="EMBL" id="KEP69361.1"/>
    </source>
</evidence>
<dbReference type="RefSeq" id="WP_038066857.1">
    <property type="nucleotide sequence ID" value="NZ_FOVB01000007.1"/>
</dbReference>
<evidence type="ECO:0000259" key="1">
    <source>
        <dbReference type="Pfam" id="PF06559"/>
    </source>
</evidence>
<proteinExistence type="predicted"/>
<organism evidence="3 4">
    <name type="scientific">Thioclava dalianensis</name>
    <dbReference type="NCBI Taxonomy" id="1185766"/>
    <lineage>
        <taxon>Bacteria</taxon>
        <taxon>Pseudomonadati</taxon>
        <taxon>Pseudomonadota</taxon>
        <taxon>Alphaproteobacteria</taxon>
        <taxon>Rhodobacterales</taxon>
        <taxon>Paracoccaceae</taxon>
        <taxon>Thioclava</taxon>
    </lineage>
</organism>
<keyword evidence="3" id="KW-0378">Hydrolase</keyword>